<keyword evidence="3" id="KW-1185">Reference proteome</keyword>
<proteinExistence type="predicted"/>
<dbReference type="Proteomes" id="UP000054911">
    <property type="component" value="Unassembled WGS sequence"/>
</dbReference>
<organism evidence="2 3">
    <name type="scientific">Caballeronia pedi</name>
    <dbReference type="NCBI Taxonomy" id="1777141"/>
    <lineage>
        <taxon>Bacteria</taxon>
        <taxon>Pseudomonadati</taxon>
        <taxon>Pseudomonadota</taxon>
        <taxon>Betaproteobacteria</taxon>
        <taxon>Burkholderiales</taxon>
        <taxon>Burkholderiaceae</taxon>
        <taxon>Caballeronia</taxon>
    </lineage>
</organism>
<evidence type="ECO:0000313" key="2">
    <source>
        <dbReference type="EMBL" id="SAL02134.1"/>
    </source>
</evidence>
<accession>A0A158E5Q2</accession>
<dbReference type="AlphaFoldDB" id="A0A158E5Q2"/>
<name>A0A158E5Q2_9BURK</name>
<evidence type="ECO:0000313" key="3">
    <source>
        <dbReference type="Proteomes" id="UP000054911"/>
    </source>
</evidence>
<reference evidence="2" key="1">
    <citation type="submission" date="2016-01" db="EMBL/GenBank/DDBJ databases">
        <authorList>
            <person name="Peeters C."/>
        </authorList>
    </citation>
    <scope>NUCLEOTIDE SEQUENCE [LARGE SCALE GENOMIC DNA]</scope>
    <source>
        <strain evidence="2">LMG 29323</strain>
    </source>
</reference>
<comment type="caution">
    <text evidence="2">The sequence shown here is derived from an EMBL/GenBank/DDBJ whole genome shotgun (WGS) entry which is preliminary data.</text>
</comment>
<dbReference type="EMBL" id="FCOE02000075">
    <property type="protein sequence ID" value="SAL02134.1"/>
    <property type="molecule type" value="Genomic_DNA"/>
</dbReference>
<feature type="region of interest" description="Disordered" evidence="1">
    <location>
        <begin position="602"/>
        <end position="626"/>
    </location>
</feature>
<evidence type="ECO:0000256" key="1">
    <source>
        <dbReference type="SAM" id="MobiDB-lite"/>
    </source>
</evidence>
<protein>
    <submittedName>
        <fullName evidence="2">Uncharacterized protein</fullName>
    </submittedName>
</protein>
<gene>
    <name evidence="2" type="ORF">AWB80_08283</name>
</gene>
<sequence>MGNLAHDSATAWATLCSIGGIEPEGRDADFVDELRVLLDSEAASIEEAVRQSSTDHLIEKFFVAGAPFGEMFRAILAFFEASGAREGRKEWEIKVDDEHLDLKHFEHFLRTWDSVSADFDVPDVDWSGAWDFNNVAYDNGMRCTPSFGTSGNDISTDVETWLQAYWQGLYETYPLSLHPLKFAPPFADVASNFMASLALIRKRWPGRKEMLALTPIRERSDGFALGTLAQEETDYRLGYGIYYLSRLSSLDESLREKMARELTEKYAQFPRRKIGIHVDQLMLERILKLPLWQKRYELYAVWIATEIVGAVKDHNCELHHENGKIVFPFRENVVATIKSSSPAVRLYAERRRPLSNPISDERRGNVQPDYSLWRGSDAKEACGLVVEVKHYKRDASSRFRKVLIDYARAHADAQVVLVSHGKASVAFSQPDRDVQNRCHIIGELTVRNREPREALKKLVRDFVGEPALPMPPDAGDTVIALDVSASMSGALGSPLLIDLLGALTGERARALAPVDFEVRAILPMERMAEVVRSVQHGRSTDLTEPVDDLLLRFESVILVTDEGGLKSLKDGTFSTLCVREIEGISVSIVKISHARGSAKFHESSETMAGATSSDATIPCGREQNRE</sequence>
<feature type="compositionally biased region" description="Polar residues" evidence="1">
    <location>
        <begin position="605"/>
        <end position="615"/>
    </location>
</feature>